<keyword evidence="5" id="KW-0456">Lyase</keyword>
<organism evidence="9">
    <name type="scientific">Sesamum calycinum</name>
    <dbReference type="NCBI Taxonomy" id="2727403"/>
    <lineage>
        <taxon>Eukaryota</taxon>
        <taxon>Viridiplantae</taxon>
        <taxon>Streptophyta</taxon>
        <taxon>Embryophyta</taxon>
        <taxon>Tracheophyta</taxon>
        <taxon>Spermatophyta</taxon>
        <taxon>Magnoliopsida</taxon>
        <taxon>eudicotyledons</taxon>
        <taxon>Gunneridae</taxon>
        <taxon>Pentapetalae</taxon>
        <taxon>asterids</taxon>
        <taxon>lamiids</taxon>
        <taxon>Lamiales</taxon>
        <taxon>Pedaliaceae</taxon>
        <taxon>Sesamum</taxon>
    </lineage>
</organism>
<reference evidence="9" key="1">
    <citation type="submission" date="2020-06" db="EMBL/GenBank/DDBJ databases">
        <authorList>
            <person name="Li T."/>
            <person name="Hu X."/>
            <person name="Zhang T."/>
            <person name="Song X."/>
            <person name="Zhang H."/>
            <person name="Dai N."/>
            <person name="Sheng W."/>
            <person name="Hou X."/>
            <person name="Wei L."/>
        </authorList>
    </citation>
    <scope>NUCLEOTIDE SEQUENCE</scope>
    <source>
        <strain evidence="9">KEN8</strain>
        <tissue evidence="9">Leaf</tissue>
    </source>
</reference>
<keyword evidence="4" id="KW-0460">Magnesium</keyword>
<feature type="domain" description="Terpene synthase metal-binding" evidence="8">
    <location>
        <begin position="139"/>
        <end position="211"/>
    </location>
</feature>
<accession>A0AAW2JTE6</accession>
<dbReference type="GO" id="GO:0016114">
    <property type="term" value="P:terpenoid biosynthetic process"/>
    <property type="evidence" value="ECO:0007669"/>
    <property type="project" value="InterPro"/>
</dbReference>
<dbReference type="InterPro" id="IPR008949">
    <property type="entry name" value="Isoprenoid_synthase_dom_sf"/>
</dbReference>
<proteinExistence type="predicted"/>
<evidence type="ECO:0000313" key="9">
    <source>
        <dbReference type="EMBL" id="KAL0297920.1"/>
    </source>
</evidence>
<comment type="cofactor">
    <cofactor evidence="1">
        <name>Mg(2+)</name>
        <dbReference type="ChEBI" id="CHEBI:18420"/>
    </cofactor>
</comment>
<comment type="caution">
    <text evidence="9">The sequence shown here is derived from an EMBL/GenBank/DDBJ whole genome shotgun (WGS) entry which is preliminary data.</text>
</comment>
<evidence type="ECO:0000256" key="4">
    <source>
        <dbReference type="ARBA" id="ARBA00022842"/>
    </source>
</evidence>
<dbReference type="InterPro" id="IPR001906">
    <property type="entry name" value="Terpene_synth_N"/>
</dbReference>
<feature type="domain" description="Terpene synthase N-terminal" evidence="7">
    <location>
        <begin position="31"/>
        <end position="101"/>
    </location>
</feature>
<dbReference type="Pfam" id="PF03936">
    <property type="entry name" value="Terpene_synth_C"/>
    <property type="match status" value="2"/>
</dbReference>
<dbReference type="PANTHER" id="PTHR31225">
    <property type="entry name" value="OS04G0344100 PROTEIN-RELATED"/>
    <property type="match status" value="1"/>
</dbReference>
<feature type="region of interest" description="Disordered" evidence="6">
    <location>
        <begin position="1"/>
        <end position="21"/>
    </location>
</feature>
<dbReference type="Pfam" id="PF01397">
    <property type="entry name" value="Terpene_synth"/>
    <property type="match status" value="1"/>
</dbReference>
<dbReference type="InterPro" id="IPR005630">
    <property type="entry name" value="Terpene_synthase_metal-bd"/>
</dbReference>
<dbReference type="SUPFAM" id="SSF48576">
    <property type="entry name" value="Terpenoid synthases"/>
    <property type="match status" value="1"/>
</dbReference>
<evidence type="ECO:0000256" key="6">
    <source>
        <dbReference type="SAM" id="MobiDB-lite"/>
    </source>
</evidence>
<dbReference type="PANTHER" id="PTHR31225:SF253">
    <property type="entry name" value="SESQUITERPENE SYNTHASE 31"/>
    <property type="match status" value="1"/>
</dbReference>
<evidence type="ECO:0000256" key="1">
    <source>
        <dbReference type="ARBA" id="ARBA00001946"/>
    </source>
</evidence>
<dbReference type="Gene3D" id="1.10.600.10">
    <property type="entry name" value="Farnesyl Diphosphate Synthase"/>
    <property type="match status" value="3"/>
</dbReference>
<evidence type="ECO:0000259" key="8">
    <source>
        <dbReference type="Pfam" id="PF03936"/>
    </source>
</evidence>
<dbReference type="Gene3D" id="1.50.10.130">
    <property type="entry name" value="Terpene synthase, N-terminal domain"/>
    <property type="match status" value="1"/>
</dbReference>
<keyword evidence="3" id="KW-0479">Metal-binding</keyword>
<evidence type="ECO:0000256" key="3">
    <source>
        <dbReference type="ARBA" id="ARBA00022723"/>
    </source>
</evidence>
<dbReference type="AlphaFoldDB" id="A0AAW2JTE6"/>
<dbReference type="InterPro" id="IPR050148">
    <property type="entry name" value="Terpene_synthase-like"/>
</dbReference>
<evidence type="ECO:0000256" key="5">
    <source>
        <dbReference type="ARBA" id="ARBA00023239"/>
    </source>
</evidence>
<dbReference type="EMBL" id="JACGWM010000867">
    <property type="protein sequence ID" value="KAL0297920.1"/>
    <property type="molecule type" value="Genomic_DNA"/>
</dbReference>
<dbReference type="InterPro" id="IPR008930">
    <property type="entry name" value="Terpenoid_cyclase/PrenylTrfase"/>
</dbReference>
<dbReference type="InterPro" id="IPR036965">
    <property type="entry name" value="Terpene_synth_N_sf"/>
</dbReference>
<evidence type="ECO:0000259" key="7">
    <source>
        <dbReference type="Pfam" id="PF01397"/>
    </source>
</evidence>
<dbReference type="GO" id="GO:0010333">
    <property type="term" value="F:terpene synthase activity"/>
    <property type="evidence" value="ECO:0007669"/>
    <property type="project" value="InterPro"/>
</dbReference>
<reference evidence="9" key="2">
    <citation type="journal article" date="2024" name="Plant">
        <title>Genomic evolution and insights into agronomic trait innovations of Sesamum species.</title>
        <authorList>
            <person name="Miao H."/>
            <person name="Wang L."/>
            <person name="Qu L."/>
            <person name="Liu H."/>
            <person name="Sun Y."/>
            <person name="Le M."/>
            <person name="Wang Q."/>
            <person name="Wei S."/>
            <person name="Zheng Y."/>
            <person name="Lin W."/>
            <person name="Duan Y."/>
            <person name="Cao H."/>
            <person name="Xiong S."/>
            <person name="Wang X."/>
            <person name="Wei L."/>
            <person name="Li C."/>
            <person name="Ma Q."/>
            <person name="Ju M."/>
            <person name="Zhao R."/>
            <person name="Li G."/>
            <person name="Mu C."/>
            <person name="Tian Q."/>
            <person name="Mei H."/>
            <person name="Zhang T."/>
            <person name="Gao T."/>
            <person name="Zhang H."/>
        </authorList>
    </citation>
    <scope>NUCLEOTIDE SEQUENCE</scope>
    <source>
        <strain evidence="9">KEN8</strain>
    </source>
</reference>
<dbReference type="GO" id="GO:0000287">
    <property type="term" value="F:magnesium ion binding"/>
    <property type="evidence" value="ECO:0007669"/>
    <property type="project" value="InterPro"/>
</dbReference>
<feature type="domain" description="Terpene synthase metal-binding" evidence="8">
    <location>
        <begin position="224"/>
        <end position="283"/>
    </location>
</feature>
<protein>
    <submittedName>
        <fullName evidence="9">Gamma-cadinene synthase</fullName>
    </submittedName>
</protein>
<comment type="pathway">
    <text evidence="2">Secondary metabolite biosynthesis; terpenoid biosynthesis.</text>
</comment>
<name>A0AAW2JTE6_9LAMI</name>
<dbReference type="SUPFAM" id="SSF48239">
    <property type="entry name" value="Terpenoid cyclases/Protein prenyltransferases"/>
    <property type="match status" value="1"/>
</dbReference>
<gene>
    <name evidence="9" type="ORF">Scaly_3079200</name>
</gene>
<sequence>MAPAMTVVDDSLPSLPGKDVRPPITSYSPSMWGDAFTSFSLDDKVQEKYAESIQELKHQVRSMLMSEGSTTIERLILVDTIERLGVGYHFEQEIEDQLEKSSFPSLKIRSCRTTMTCSLLHFNFVCSGNIAILSLAWWNELDLISKLPYARDRLVEGYFWGTAFRFQPQHSYARIAITKSVLMLTIMDDTYDNYATLEEADLFTEILEKLTTDIRSGSWETDATYEEYMVNTVVTSCIYVLLTVGIPGLKSASKEAIDWVMSEPNKALIASTRVCRHADDIGSDE</sequence>
<evidence type="ECO:0000256" key="2">
    <source>
        <dbReference type="ARBA" id="ARBA00004721"/>
    </source>
</evidence>